<protein>
    <submittedName>
        <fullName evidence="3">Uncharacterized protein</fullName>
    </submittedName>
</protein>
<evidence type="ECO:0000313" key="4">
    <source>
        <dbReference type="Proteomes" id="UP001597533"/>
    </source>
</evidence>
<feature type="transmembrane region" description="Helical" evidence="2">
    <location>
        <begin position="71"/>
        <end position="92"/>
    </location>
</feature>
<dbReference type="EMBL" id="JBHUOV010000007">
    <property type="protein sequence ID" value="MFD2824211.1"/>
    <property type="molecule type" value="Genomic_DNA"/>
</dbReference>
<reference evidence="4" key="1">
    <citation type="journal article" date="2019" name="Int. J. Syst. Evol. Microbiol.">
        <title>The Global Catalogue of Microorganisms (GCM) 10K type strain sequencing project: providing services to taxonomists for standard genome sequencing and annotation.</title>
        <authorList>
            <consortium name="The Broad Institute Genomics Platform"/>
            <consortium name="The Broad Institute Genome Sequencing Center for Infectious Disease"/>
            <person name="Wu L."/>
            <person name="Ma J."/>
        </authorList>
    </citation>
    <scope>NUCLEOTIDE SEQUENCE [LARGE SCALE GENOMIC DNA]</scope>
    <source>
        <strain evidence="4">KCTC 32141</strain>
    </source>
</reference>
<organism evidence="3 4">
    <name type="scientific">Lacinutrix iliipiscaria</name>
    <dbReference type="NCBI Taxonomy" id="1230532"/>
    <lineage>
        <taxon>Bacteria</taxon>
        <taxon>Pseudomonadati</taxon>
        <taxon>Bacteroidota</taxon>
        <taxon>Flavobacteriia</taxon>
        <taxon>Flavobacteriales</taxon>
        <taxon>Flavobacteriaceae</taxon>
        <taxon>Lacinutrix</taxon>
    </lineage>
</organism>
<dbReference type="Proteomes" id="UP001597533">
    <property type="component" value="Unassembled WGS sequence"/>
</dbReference>
<gene>
    <name evidence="3" type="ORF">ACFS5M_11070</name>
</gene>
<evidence type="ECO:0000313" key="3">
    <source>
        <dbReference type="EMBL" id="MFD2824211.1"/>
    </source>
</evidence>
<evidence type="ECO:0000256" key="1">
    <source>
        <dbReference type="SAM" id="MobiDB-lite"/>
    </source>
</evidence>
<feature type="region of interest" description="Disordered" evidence="1">
    <location>
        <begin position="102"/>
        <end position="136"/>
    </location>
</feature>
<accession>A0ABW5WRZ8</accession>
<evidence type="ECO:0000256" key="2">
    <source>
        <dbReference type="SAM" id="Phobius"/>
    </source>
</evidence>
<comment type="caution">
    <text evidence="3">The sequence shown here is derived from an EMBL/GenBank/DDBJ whole genome shotgun (WGS) entry which is preliminary data.</text>
</comment>
<sequence>MKNIFKPYSLLLHFLSLILFFFIGILYAGLVDAGKGQMLAGGAIVLGYGVMGAGIGFCISIFTSYNLNRKTIIKLNIISSLLIIGLWGYFYIKHQKRQQDKLEEQQFENEQLQSPKPTQPVQEAEPIENDNSDASENSIEKQMAMLTKKDYRFQEKALGLGMYAPNLDKQSTMYFYSAPNFEKSIQEHTPTDSITFKKSQYGDIVIQTAPPWLVPKHLKLDYGILLFKAQSITQDFIEVTVNETNQQTAFVSKYSGHLQYWPEFLLHVHSVEFPNPEHETIYVKPLDHAGTVTTTYSFMKPLRIKKDWMFVELQDDSFNSVGKGWIKWQDTNGLLVRYSLLS</sequence>
<keyword evidence="2" id="KW-0472">Membrane</keyword>
<dbReference type="RefSeq" id="WP_183488576.1">
    <property type="nucleotide sequence ID" value="NZ_JBHUOV010000007.1"/>
</dbReference>
<feature type="transmembrane region" description="Helical" evidence="2">
    <location>
        <begin position="12"/>
        <end position="31"/>
    </location>
</feature>
<feature type="transmembrane region" description="Helical" evidence="2">
    <location>
        <begin position="43"/>
        <end position="65"/>
    </location>
</feature>
<keyword evidence="2" id="KW-1133">Transmembrane helix</keyword>
<name>A0ABW5WRZ8_9FLAO</name>
<keyword evidence="4" id="KW-1185">Reference proteome</keyword>
<proteinExistence type="predicted"/>
<keyword evidence="2" id="KW-0812">Transmembrane</keyword>